<evidence type="ECO:0000256" key="3">
    <source>
        <dbReference type="ARBA" id="ARBA00023125"/>
    </source>
</evidence>
<keyword evidence="9" id="KW-1185">Reference proteome</keyword>
<evidence type="ECO:0000256" key="6">
    <source>
        <dbReference type="SAM" id="MobiDB-lite"/>
    </source>
</evidence>
<dbReference type="CDD" id="cd15831">
    <property type="entry name" value="BTAD"/>
    <property type="match status" value="1"/>
</dbReference>
<dbReference type="SUPFAM" id="SSF46894">
    <property type="entry name" value="C-terminal effector domain of the bipartite response regulators"/>
    <property type="match status" value="1"/>
</dbReference>
<evidence type="ECO:0000256" key="5">
    <source>
        <dbReference type="PROSITE-ProRule" id="PRU01091"/>
    </source>
</evidence>
<dbReference type="EMBL" id="JBHSPA010000123">
    <property type="protein sequence ID" value="MFC5835315.1"/>
    <property type="molecule type" value="Genomic_DNA"/>
</dbReference>
<dbReference type="PANTHER" id="PTHR35807:SF1">
    <property type="entry name" value="TRANSCRIPTIONAL REGULATOR REDD"/>
    <property type="match status" value="1"/>
</dbReference>
<name>A0ABW1DE55_9ACTN</name>
<gene>
    <name evidence="8" type="ORF">ACFPZ3_66830</name>
</gene>
<proteinExistence type="inferred from homology"/>
<organism evidence="8 9">
    <name type="scientific">Nonomuraea insulae</name>
    <dbReference type="NCBI Taxonomy" id="1616787"/>
    <lineage>
        <taxon>Bacteria</taxon>
        <taxon>Bacillati</taxon>
        <taxon>Actinomycetota</taxon>
        <taxon>Actinomycetes</taxon>
        <taxon>Streptosporangiales</taxon>
        <taxon>Streptosporangiaceae</taxon>
        <taxon>Nonomuraea</taxon>
    </lineage>
</organism>
<dbReference type="Gene3D" id="1.25.40.10">
    <property type="entry name" value="Tetratricopeptide repeat domain"/>
    <property type="match status" value="1"/>
</dbReference>
<feature type="domain" description="OmpR/PhoB-type" evidence="7">
    <location>
        <begin position="1"/>
        <end position="86"/>
    </location>
</feature>
<keyword evidence="2" id="KW-0805">Transcription regulation</keyword>
<dbReference type="Proteomes" id="UP001596058">
    <property type="component" value="Unassembled WGS sequence"/>
</dbReference>
<dbReference type="PROSITE" id="PS51755">
    <property type="entry name" value="OMPR_PHOB"/>
    <property type="match status" value="1"/>
</dbReference>
<accession>A0ABW1DE55</accession>
<dbReference type="SUPFAM" id="SSF48452">
    <property type="entry name" value="TPR-like"/>
    <property type="match status" value="2"/>
</dbReference>
<dbReference type="InterPro" id="IPR036388">
    <property type="entry name" value="WH-like_DNA-bd_sf"/>
</dbReference>
<keyword evidence="4" id="KW-0804">Transcription</keyword>
<evidence type="ECO:0000256" key="4">
    <source>
        <dbReference type="ARBA" id="ARBA00023163"/>
    </source>
</evidence>
<evidence type="ECO:0000256" key="2">
    <source>
        <dbReference type="ARBA" id="ARBA00023015"/>
    </source>
</evidence>
<comment type="caution">
    <text evidence="8">The sequence shown here is derived from an EMBL/GenBank/DDBJ whole genome shotgun (WGS) entry which is preliminary data.</text>
</comment>
<dbReference type="Pfam" id="PF03704">
    <property type="entry name" value="BTAD"/>
    <property type="match status" value="2"/>
</dbReference>
<dbReference type="SMART" id="SM01043">
    <property type="entry name" value="BTAD"/>
    <property type="match status" value="1"/>
</dbReference>
<evidence type="ECO:0000256" key="1">
    <source>
        <dbReference type="ARBA" id="ARBA00005820"/>
    </source>
</evidence>
<feature type="region of interest" description="Disordered" evidence="6">
    <location>
        <begin position="157"/>
        <end position="191"/>
    </location>
</feature>
<feature type="DNA-binding region" description="OmpR/PhoB-type" evidence="5">
    <location>
        <begin position="1"/>
        <end position="86"/>
    </location>
</feature>
<evidence type="ECO:0000313" key="9">
    <source>
        <dbReference type="Proteomes" id="UP001596058"/>
    </source>
</evidence>
<dbReference type="RefSeq" id="WP_379524735.1">
    <property type="nucleotide sequence ID" value="NZ_JBHSPA010000123.1"/>
</dbReference>
<dbReference type="InterPro" id="IPR001867">
    <property type="entry name" value="OmpR/PhoB-type_DNA-bd"/>
</dbReference>
<dbReference type="InterPro" id="IPR011990">
    <property type="entry name" value="TPR-like_helical_dom_sf"/>
</dbReference>
<dbReference type="Gene3D" id="1.10.10.10">
    <property type="entry name" value="Winged helix-like DNA-binding domain superfamily/Winged helix DNA-binding domain"/>
    <property type="match status" value="1"/>
</dbReference>
<dbReference type="PANTHER" id="PTHR35807">
    <property type="entry name" value="TRANSCRIPTIONAL REGULATOR REDD-RELATED"/>
    <property type="match status" value="1"/>
</dbReference>
<dbReference type="InterPro" id="IPR005158">
    <property type="entry name" value="BTAD"/>
</dbReference>
<dbReference type="InterPro" id="IPR016032">
    <property type="entry name" value="Sig_transdc_resp-reg_C-effctor"/>
</dbReference>
<evidence type="ECO:0000259" key="7">
    <source>
        <dbReference type="PROSITE" id="PS51755"/>
    </source>
</evidence>
<dbReference type="InterPro" id="IPR051677">
    <property type="entry name" value="AfsR-DnrI-RedD_regulator"/>
</dbReference>
<sequence>MRVAILGPIEVESAPVGGARLRWLLVRLALATGRAVTVEELTTALWPDDPPADPGNALQSLISRLRRCLPEATAVVSLPGGYRLDADTDAAEFDRLTAQARREAGPAARAALLRRALGLWRGTALGEVAAAPFAAGYATRLEESRLSATEERIAADLTLLTGPGPKDREPDGGAQDPPADGDGGLVSELGPVSELGGLTARHPLRERLHALRIKALHAAGRRAEALAAFEACRRRLADELGADPGPEVREAHLHALRTEPARPARTNLRAP</sequence>
<dbReference type="SMART" id="SM00862">
    <property type="entry name" value="Trans_reg_C"/>
    <property type="match status" value="1"/>
</dbReference>
<evidence type="ECO:0000313" key="8">
    <source>
        <dbReference type="EMBL" id="MFC5835315.1"/>
    </source>
</evidence>
<protein>
    <submittedName>
        <fullName evidence="8">BTAD domain-containing putative transcriptional regulator</fullName>
    </submittedName>
</protein>
<reference evidence="9" key="1">
    <citation type="journal article" date="2019" name="Int. J. Syst. Evol. Microbiol.">
        <title>The Global Catalogue of Microorganisms (GCM) 10K type strain sequencing project: providing services to taxonomists for standard genome sequencing and annotation.</title>
        <authorList>
            <consortium name="The Broad Institute Genomics Platform"/>
            <consortium name="The Broad Institute Genome Sequencing Center for Infectious Disease"/>
            <person name="Wu L."/>
            <person name="Ma J."/>
        </authorList>
    </citation>
    <scope>NUCLEOTIDE SEQUENCE [LARGE SCALE GENOMIC DNA]</scope>
    <source>
        <strain evidence="9">CCUG 53903</strain>
    </source>
</reference>
<dbReference type="Pfam" id="PF00486">
    <property type="entry name" value="Trans_reg_C"/>
    <property type="match status" value="1"/>
</dbReference>
<keyword evidence="3 5" id="KW-0238">DNA-binding</keyword>
<comment type="similarity">
    <text evidence="1">Belongs to the AfsR/DnrI/RedD regulatory family.</text>
</comment>